<sequence length="424" mass="48425">MLTSLIRYLKGYLRIRVAGYSPERFLNACSHRGIYIWNLTADQGAYDMYITIKGFHKLKPIIKKTGTKVIITERFGLPFFLHRYRKRKLFFSGAAGCVFLVYLLSLFIWNIDISGNIRYSDDTILTFLESRDITHGMKKSEIDCAGIVKALRKEYNDIVWASASVKGTRLFVQIKENEDSYKNEESDSAIQEQGEDIVADRDCVITEMITRSGTPMVHVGDSVKKGDILVSGRVEILNDSGEVTGYHYLKSDADIRGQTSIVYEERQNLTYTAKKYENIKKEFYFIRAGHYIIGFGAYKNPYETFEIWTEETALQIGKNFLLPFSYGTRTIIPYQPVEKSYGKEEIQDILSEKFSRYCADMKKKGVEILQNNVKIYTERDFASAKGTLTILTDIGGKLPTEEIPLPETTGEDGTERTDTDDGNE</sequence>
<dbReference type="Proteomes" id="UP001652431">
    <property type="component" value="Unassembled WGS sequence"/>
</dbReference>
<reference evidence="3 4" key="1">
    <citation type="journal article" date="2021" name="ISME Commun">
        <title>Automated analysis of genomic sequences facilitates high-throughput and comprehensive description of bacteria.</title>
        <authorList>
            <person name="Hitch T.C.A."/>
        </authorList>
    </citation>
    <scope>NUCLEOTIDE SEQUENCE [LARGE SCALE GENOMIC DNA]</scope>
    <source>
        <strain evidence="3 4">Sanger_03</strain>
    </source>
</reference>
<feature type="transmembrane region" description="Helical" evidence="2">
    <location>
        <begin position="89"/>
        <end position="109"/>
    </location>
</feature>
<dbReference type="RefSeq" id="WP_158367993.1">
    <property type="nucleotide sequence ID" value="NZ_JAOQJU010000002.1"/>
</dbReference>
<keyword evidence="4" id="KW-1185">Reference proteome</keyword>
<dbReference type="InterPro" id="IPR010690">
    <property type="entry name" value="YqfD"/>
</dbReference>
<organism evidence="3 4">
    <name type="scientific">Dorea acetigenes</name>
    <dbReference type="NCBI Taxonomy" id="2981787"/>
    <lineage>
        <taxon>Bacteria</taxon>
        <taxon>Bacillati</taxon>
        <taxon>Bacillota</taxon>
        <taxon>Clostridia</taxon>
        <taxon>Lachnospirales</taxon>
        <taxon>Lachnospiraceae</taxon>
        <taxon>Dorea</taxon>
    </lineage>
</organism>
<accession>A0ABT2RJK6</accession>
<keyword evidence="2" id="KW-0812">Transmembrane</keyword>
<evidence type="ECO:0000256" key="2">
    <source>
        <dbReference type="SAM" id="Phobius"/>
    </source>
</evidence>
<gene>
    <name evidence="3" type="ORF">OCV99_02915</name>
</gene>
<dbReference type="Pfam" id="PF06898">
    <property type="entry name" value="YqfD"/>
    <property type="match status" value="1"/>
</dbReference>
<keyword evidence="2" id="KW-0472">Membrane</keyword>
<feature type="region of interest" description="Disordered" evidence="1">
    <location>
        <begin position="398"/>
        <end position="424"/>
    </location>
</feature>
<proteinExistence type="predicted"/>
<comment type="caution">
    <text evidence="3">The sequence shown here is derived from an EMBL/GenBank/DDBJ whole genome shotgun (WGS) entry which is preliminary data.</text>
</comment>
<evidence type="ECO:0000256" key="1">
    <source>
        <dbReference type="SAM" id="MobiDB-lite"/>
    </source>
</evidence>
<name>A0ABT2RJK6_9FIRM</name>
<protein>
    <submittedName>
        <fullName evidence="3">Sporulation protein YqfD</fullName>
    </submittedName>
</protein>
<evidence type="ECO:0000313" key="3">
    <source>
        <dbReference type="EMBL" id="MCU6685516.1"/>
    </source>
</evidence>
<dbReference type="EMBL" id="JAOQJU010000002">
    <property type="protein sequence ID" value="MCU6685516.1"/>
    <property type="molecule type" value="Genomic_DNA"/>
</dbReference>
<feature type="compositionally biased region" description="Basic and acidic residues" evidence="1">
    <location>
        <begin position="413"/>
        <end position="424"/>
    </location>
</feature>
<evidence type="ECO:0000313" key="4">
    <source>
        <dbReference type="Proteomes" id="UP001652431"/>
    </source>
</evidence>
<keyword evidence="2" id="KW-1133">Transmembrane helix</keyword>